<organism evidence="3 4">
    <name type="scientific">Aneurinibacillus migulanus</name>
    <name type="common">Bacillus migulanus</name>
    <dbReference type="NCBI Taxonomy" id="47500"/>
    <lineage>
        <taxon>Bacteria</taxon>
        <taxon>Bacillati</taxon>
        <taxon>Bacillota</taxon>
        <taxon>Bacilli</taxon>
        <taxon>Bacillales</taxon>
        <taxon>Paenibacillaceae</taxon>
        <taxon>Aneurinibacillus group</taxon>
        <taxon>Aneurinibacillus</taxon>
    </lineage>
</organism>
<evidence type="ECO:0000313" key="3">
    <source>
        <dbReference type="EMBL" id="SDI49537.1"/>
    </source>
</evidence>
<feature type="transmembrane region" description="Helical" evidence="1">
    <location>
        <begin position="84"/>
        <end position="100"/>
    </location>
</feature>
<evidence type="ECO:0000313" key="4">
    <source>
        <dbReference type="Proteomes" id="UP000182836"/>
    </source>
</evidence>
<feature type="transmembrane region" description="Helical" evidence="1">
    <location>
        <begin position="216"/>
        <end position="236"/>
    </location>
</feature>
<dbReference type="PROSITE" id="PS50106">
    <property type="entry name" value="PDZ"/>
    <property type="match status" value="1"/>
</dbReference>
<feature type="transmembrane region" description="Helical" evidence="1">
    <location>
        <begin position="192"/>
        <end position="210"/>
    </location>
</feature>
<dbReference type="SUPFAM" id="SSF50156">
    <property type="entry name" value="PDZ domain-like"/>
    <property type="match status" value="1"/>
</dbReference>
<dbReference type="InterPro" id="IPR041489">
    <property type="entry name" value="PDZ_6"/>
</dbReference>
<keyword evidence="1" id="KW-0812">Transmembrane</keyword>
<reference evidence="3 4" key="1">
    <citation type="submission" date="2016-10" db="EMBL/GenBank/DDBJ databases">
        <authorList>
            <person name="de Groot N.N."/>
        </authorList>
    </citation>
    <scope>NUCLEOTIDE SEQUENCE [LARGE SCALE GENOMIC DNA]</scope>
    <source>
        <strain evidence="3 4">DSM 2895</strain>
    </source>
</reference>
<dbReference type="Proteomes" id="UP000182836">
    <property type="component" value="Unassembled WGS sequence"/>
</dbReference>
<feature type="domain" description="PDZ" evidence="2">
    <location>
        <begin position="314"/>
        <end position="370"/>
    </location>
</feature>
<feature type="transmembrane region" description="Helical" evidence="1">
    <location>
        <begin position="12"/>
        <end position="35"/>
    </location>
</feature>
<dbReference type="EMBL" id="FNED01000004">
    <property type="protein sequence ID" value="SDI49537.1"/>
    <property type="molecule type" value="Genomic_DNA"/>
</dbReference>
<protein>
    <submittedName>
        <fullName evidence="3">PDZ domain-containing protein</fullName>
    </submittedName>
</protein>
<accession>A0A1G8L1T1</accession>
<sequence>MDDWSGLILDLLIQIPQFLISPALYIFALLLFWAYRKQIVQERKLFHARVTSGMGELVRALLFGAVAGLGVSIVLLVLGVTPSYYDIVLLWVLSGVLALLNIRFLSFAYSGGLLSVLSVLARFVSVDGLNGWSKTILVWVQEVNIPAILALVAVLHIAEGILVRAIPKQGLSPILIKSERGRVVGAYEIQKYWLVPLVLFVTGDASGAYVPNEAGWWPLFYAGAAVLSLLPVPAVTGYADLAVLSTPQDKTRQTGKMIVWFGLALLVLAYLGTLWLPIAVFGSILSLIGHEALRIYGGWKRRVHTPLYVQLKKGVRVLAVVPGSPADEMEIVTGDVIIRVNGNEINSKEEIYPALQQQSAFCKMEVMNKEGHIKYVQRSVYQGDHHQLGLIVAPDASADEYVEQGYRRLFGLFRRIRTRHNAETAEMPLEQGKDVSL</sequence>
<dbReference type="Pfam" id="PF17820">
    <property type="entry name" value="PDZ_6"/>
    <property type="match status" value="1"/>
</dbReference>
<feature type="transmembrane region" description="Helical" evidence="1">
    <location>
        <begin position="56"/>
        <end position="78"/>
    </location>
</feature>
<evidence type="ECO:0000256" key="1">
    <source>
        <dbReference type="SAM" id="Phobius"/>
    </source>
</evidence>
<dbReference type="InterPro" id="IPR001478">
    <property type="entry name" value="PDZ"/>
</dbReference>
<feature type="transmembrane region" description="Helical" evidence="1">
    <location>
        <begin position="257"/>
        <end position="278"/>
    </location>
</feature>
<dbReference type="SMART" id="SM00228">
    <property type="entry name" value="PDZ"/>
    <property type="match status" value="1"/>
</dbReference>
<evidence type="ECO:0000259" key="2">
    <source>
        <dbReference type="PROSITE" id="PS50106"/>
    </source>
</evidence>
<dbReference type="Gene3D" id="2.30.42.10">
    <property type="match status" value="1"/>
</dbReference>
<dbReference type="GeneID" id="42304233"/>
<dbReference type="OrthoDB" id="198399at2"/>
<gene>
    <name evidence="3" type="ORF">SAMN04487909_104226</name>
</gene>
<proteinExistence type="predicted"/>
<feature type="transmembrane region" description="Helical" evidence="1">
    <location>
        <begin position="145"/>
        <end position="166"/>
    </location>
</feature>
<feature type="transmembrane region" description="Helical" evidence="1">
    <location>
        <begin position="107"/>
        <end position="125"/>
    </location>
</feature>
<dbReference type="RefSeq" id="WP_052812313.1">
    <property type="nucleotide sequence ID" value="NZ_BJOA01000134.1"/>
</dbReference>
<dbReference type="AlphaFoldDB" id="A0A1G8L1T1"/>
<keyword evidence="1" id="KW-1133">Transmembrane helix</keyword>
<dbReference type="InterPro" id="IPR036034">
    <property type="entry name" value="PDZ_sf"/>
</dbReference>
<keyword evidence="1" id="KW-0472">Membrane</keyword>
<name>A0A1G8L1T1_ANEMI</name>